<dbReference type="KEGG" id="ccro:CMC5_013550"/>
<keyword evidence="2" id="KW-1185">Reference proteome</keyword>
<dbReference type="InterPro" id="IPR011990">
    <property type="entry name" value="TPR-like_helical_dom_sf"/>
</dbReference>
<dbReference type="OrthoDB" id="5492161at2"/>
<dbReference type="SUPFAM" id="SSF48452">
    <property type="entry name" value="TPR-like"/>
    <property type="match status" value="2"/>
</dbReference>
<evidence type="ECO:0000313" key="1">
    <source>
        <dbReference type="EMBL" id="AKT37224.1"/>
    </source>
</evidence>
<name>A0A0K1E8P6_CHOCO</name>
<dbReference type="RefSeq" id="WP_050429622.1">
    <property type="nucleotide sequence ID" value="NZ_CP012159.1"/>
</dbReference>
<dbReference type="SMART" id="SM00028">
    <property type="entry name" value="TPR"/>
    <property type="match status" value="4"/>
</dbReference>
<sequence length="719" mass="78330">MIKQLLGSARTRDEVDDLAQQEGFARSYDSGWIAGLHTTSWRRGEDVLSLIADAPAGAAMLVVRGPNEGALAGQLGSLLEGRGLDVVHAEAREATQAALRVRSLLHLGFLLRGERAREESVALLGERLGDVTKAVRWAAFTVVLNLGWEAFERRLAEVAARHDDMRPALGQWATQRRREAEERARGEAAGARDARRASLAQLAREGRWEQLLGVAEVVLDEEPAEGDHDHALTLEARALALSELGRYEEAIAACDEALADSVRRAGARAASADEGRGRIYFHRACAHARLERESEAVADLREAVKVDPTWGAKARRDEAFQSLWERQAFLAVAQGREGDAPTSEEVERLILHARRLLDRGEGLRAVESAEEATGLAELLGDPARLSEAMACWGHALLSVKGPAHGIARLKRALTLAEQTFPEQPERRAEVRHLLGAAYHAGEEHDAAARCYRMALSEHIDGVGERHWRLARSYGALARLDADQGRPEEAIAGVMRGRASLVAFLEGAAPREGSAEEDDHVTARIELVSLSTDLGRFHLEVGAVERALDALEEAVQQLAVLVGADRRPAPALPRKALQHVTAAAERTHDEALRARAEALTDHLHAILEPSPLVRAERVYWARLREGVRALVAADVDESAIARAMRDALRGIELPPVMRAHPAFACLSLEFATRLRRESDLILVAVALSAAEEEGSLGDAIDRLEELAVASVQSVEEKTAE</sequence>
<evidence type="ECO:0008006" key="3">
    <source>
        <dbReference type="Google" id="ProtNLM"/>
    </source>
</evidence>
<dbReference type="Pfam" id="PF13181">
    <property type="entry name" value="TPR_8"/>
    <property type="match status" value="2"/>
</dbReference>
<dbReference type="STRING" id="52.CMC5_013550"/>
<organism evidence="1 2">
    <name type="scientific">Chondromyces crocatus</name>
    <dbReference type="NCBI Taxonomy" id="52"/>
    <lineage>
        <taxon>Bacteria</taxon>
        <taxon>Pseudomonadati</taxon>
        <taxon>Myxococcota</taxon>
        <taxon>Polyangia</taxon>
        <taxon>Polyangiales</taxon>
        <taxon>Polyangiaceae</taxon>
        <taxon>Chondromyces</taxon>
    </lineage>
</organism>
<evidence type="ECO:0000313" key="2">
    <source>
        <dbReference type="Proteomes" id="UP000067626"/>
    </source>
</evidence>
<accession>A0A0K1E8P6</accession>
<dbReference type="NCBIfam" id="NF047558">
    <property type="entry name" value="TPR_END_plus"/>
    <property type="match status" value="1"/>
</dbReference>
<dbReference type="InterPro" id="IPR019734">
    <property type="entry name" value="TPR_rpt"/>
</dbReference>
<dbReference type="EMBL" id="CP012159">
    <property type="protein sequence ID" value="AKT37224.1"/>
    <property type="molecule type" value="Genomic_DNA"/>
</dbReference>
<proteinExistence type="predicted"/>
<gene>
    <name evidence="1" type="ORF">CMC5_013550</name>
</gene>
<dbReference type="Proteomes" id="UP000067626">
    <property type="component" value="Chromosome"/>
</dbReference>
<dbReference type="AlphaFoldDB" id="A0A0K1E8P6"/>
<dbReference type="Gene3D" id="1.25.40.10">
    <property type="entry name" value="Tetratricopeptide repeat domain"/>
    <property type="match status" value="2"/>
</dbReference>
<reference evidence="1 2" key="1">
    <citation type="submission" date="2015-07" db="EMBL/GenBank/DDBJ databases">
        <title>Genome analysis of myxobacterium Chondromyces crocatus Cm c5 reveals a high potential for natural compound synthesis and the genetic basis for the loss of fruiting body formation.</title>
        <authorList>
            <person name="Zaburannyi N."/>
            <person name="Bunk B."/>
            <person name="Maier J."/>
            <person name="Overmann J."/>
            <person name="Mueller R."/>
        </authorList>
    </citation>
    <scope>NUCLEOTIDE SEQUENCE [LARGE SCALE GENOMIC DNA]</scope>
    <source>
        <strain evidence="1 2">Cm c5</strain>
    </source>
</reference>
<protein>
    <recommendedName>
        <fullName evidence="3">MalT-like TPR region domain-containing protein</fullName>
    </recommendedName>
</protein>